<dbReference type="GO" id="GO:0016787">
    <property type="term" value="F:hydrolase activity"/>
    <property type="evidence" value="ECO:0007669"/>
    <property type="project" value="UniProtKB-KW"/>
</dbReference>
<dbReference type="Proteomes" id="UP001057520">
    <property type="component" value="Chromosome"/>
</dbReference>
<dbReference type="Gene3D" id="3.60.110.10">
    <property type="entry name" value="Carbon-nitrogen hydrolase"/>
    <property type="match status" value="1"/>
</dbReference>
<evidence type="ECO:0000259" key="3">
    <source>
        <dbReference type="PROSITE" id="PS50263"/>
    </source>
</evidence>
<gene>
    <name evidence="4" type="ORF">MZV50_23470</name>
</gene>
<dbReference type="InterPro" id="IPR003010">
    <property type="entry name" value="C-N_Hydrolase"/>
</dbReference>
<dbReference type="PANTHER" id="PTHR23088:SF27">
    <property type="entry name" value="DEAMINATED GLUTATHIONE AMIDASE"/>
    <property type="match status" value="1"/>
</dbReference>
<evidence type="ECO:0000256" key="1">
    <source>
        <dbReference type="ARBA" id="ARBA00010613"/>
    </source>
</evidence>
<keyword evidence="5" id="KW-1185">Reference proteome</keyword>
<evidence type="ECO:0000313" key="5">
    <source>
        <dbReference type="Proteomes" id="UP001057520"/>
    </source>
</evidence>
<feature type="domain" description="CN hydrolase" evidence="3">
    <location>
        <begin position="5"/>
        <end position="252"/>
    </location>
</feature>
<dbReference type="PROSITE" id="PS01227">
    <property type="entry name" value="UPF0012"/>
    <property type="match status" value="1"/>
</dbReference>
<protein>
    <submittedName>
        <fullName evidence="4">Carbon-nitrogen hydrolase family protein</fullName>
    </submittedName>
</protein>
<dbReference type="InterPro" id="IPR036526">
    <property type="entry name" value="C-N_Hydrolase_sf"/>
</dbReference>
<dbReference type="InterPro" id="IPR001110">
    <property type="entry name" value="UPF0012_CS"/>
</dbReference>
<evidence type="ECO:0000313" key="4">
    <source>
        <dbReference type="EMBL" id="USQ95471.1"/>
    </source>
</evidence>
<name>A0ABY4ZSA0_9CAUL</name>
<accession>A0ABY4ZSA0</accession>
<dbReference type="SUPFAM" id="SSF56317">
    <property type="entry name" value="Carbon-nitrogen hydrolase"/>
    <property type="match status" value="1"/>
</dbReference>
<dbReference type="EMBL" id="CP096040">
    <property type="protein sequence ID" value="USQ95471.1"/>
    <property type="molecule type" value="Genomic_DNA"/>
</dbReference>
<dbReference type="InterPro" id="IPR045254">
    <property type="entry name" value="Nit1/2_C-N_Hydrolase"/>
</dbReference>
<dbReference type="PROSITE" id="PS50263">
    <property type="entry name" value="CN_HYDROLASE"/>
    <property type="match status" value="1"/>
</dbReference>
<proteinExistence type="inferred from homology"/>
<keyword evidence="2 4" id="KW-0378">Hydrolase</keyword>
<dbReference type="CDD" id="cd07572">
    <property type="entry name" value="nit"/>
    <property type="match status" value="1"/>
</dbReference>
<reference evidence="4 5" key="1">
    <citation type="submission" date="2022-04" db="EMBL/GenBank/DDBJ databases">
        <title>Genome sequence of soybean root-associated Caulobacter segnis RL271.</title>
        <authorList>
            <person name="Longley R."/>
            <person name="Bonito G."/>
            <person name="Trigodet F."/>
            <person name="Crosson S."/>
            <person name="Fiebig A."/>
        </authorList>
    </citation>
    <scope>NUCLEOTIDE SEQUENCE [LARGE SCALE GENOMIC DNA]</scope>
    <source>
        <strain evidence="4 5">RL271</strain>
    </source>
</reference>
<dbReference type="PANTHER" id="PTHR23088">
    <property type="entry name" value="NITRILASE-RELATED"/>
    <property type="match status" value="1"/>
</dbReference>
<dbReference type="Pfam" id="PF00795">
    <property type="entry name" value="CN_hydrolase"/>
    <property type="match status" value="1"/>
</dbReference>
<evidence type="ECO:0000256" key="2">
    <source>
        <dbReference type="ARBA" id="ARBA00022801"/>
    </source>
</evidence>
<sequence length="278" mass="29667">MPFPVRVACVQTCATPDLEQNLSQAEAFIRQATGQGASLVALPEAFDFLAPTATEMHAYALPEESHLATLRLKGLARELSIWILAGSVSTRSGDGAVVNRSLVIDPEGAITARYDKIHLFDVDLPDGGAVRESDFYRPGERAVVADTPWGGLGLTICYDVRFPQLHRALAEAGAGILAVPAAFSSVTGPLHWETLLRARAIETGSFVIAPAQCGLHYGERRSHGQSMIIDPWGRVLAEAGDEVGVILADLDLDEVERFRAAIPSLAKGRAFALGEVAA</sequence>
<comment type="similarity">
    <text evidence="1">Belongs to the carbon-nitrogen hydrolase superfamily. NIT1/NIT2 family.</text>
</comment>
<organism evidence="4 5">
    <name type="scientific">Caulobacter segnis</name>
    <dbReference type="NCBI Taxonomy" id="88688"/>
    <lineage>
        <taxon>Bacteria</taxon>
        <taxon>Pseudomonadati</taxon>
        <taxon>Pseudomonadota</taxon>
        <taxon>Alphaproteobacteria</taxon>
        <taxon>Caulobacterales</taxon>
        <taxon>Caulobacteraceae</taxon>
        <taxon>Caulobacter</taxon>
    </lineage>
</organism>